<dbReference type="PANTHER" id="PTHR24198">
    <property type="entry name" value="ANKYRIN REPEAT AND PROTEIN KINASE DOMAIN-CONTAINING PROTEIN"/>
    <property type="match status" value="1"/>
</dbReference>
<dbReference type="InterPro" id="IPR036770">
    <property type="entry name" value="Ankyrin_rpt-contain_sf"/>
</dbReference>
<dbReference type="InterPro" id="IPR002110">
    <property type="entry name" value="Ankyrin_rpt"/>
</dbReference>
<feature type="region of interest" description="Disordered" evidence="4">
    <location>
        <begin position="747"/>
        <end position="790"/>
    </location>
</feature>
<evidence type="ECO:0000256" key="4">
    <source>
        <dbReference type="SAM" id="MobiDB-lite"/>
    </source>
</evidence>
<gene>
    <name evidence="5" type="ORF">VDGE_03477</name>
</gene>
<dbReference type="EMBL" id="RSDZ01000135">
    <property type="protein sequence ID" value="RXG42389.1"/>
    <property type="molecule type" value="Genomic_DNA"/>
</dbReference>
<comment type="caution">
    <text evidence="5">The sequence shown here is derived from an EMBL/GenBank/DDBJ whole genome shotgun (WGS) entry which is preliminary data.</text>
</comment>
<evidence type="ECO:0000256" key="1">
    <source>
        <dbReference type="ARBA" id="ARBA00022737"/>
    </source>
</evidence>
<dbReference type="PROSITE" id="PS50297">
    <property type="entry name" value="ANK_REP_REGION"/>
    <property type="match status" value="1"/>
</dbReference>
<evidence type="ECO:0000313" key="5">
    <source>
        <dbReference type="EMBL" id="RXG42389.1"/>
    </source>
</evidence>
<evidence type="ECO:0000313" key="6">
    <source>
        <dbReference type="Proteomes" id="UP000288725"/>
    </source>
</evidence>
<protein>
    <submittedName>
        <fullName evidence="5">Uncharacterized protein</fullName>
    </submittedName>
</protein>
<dbReference type="PANTHER" id="PTHR24198:SF165">
    <property type="entry name" value="ANKYRIN REPEAT-CONTAINING PROTEIN-RELATED"/>
    <property type="match status" value="1"/>
</dbReference>
<feature type="region of interest" description="Disordered" evidence="4">
    <location>
        <begin position="678"/>
        <end position="712"/>
    </location>
</feature>
<keyword evidence="1" id="KW-0677">Repeat</keyword>
<dbReference type="SUPFAM" id="SSF48403">
    <property type="entry name" value="Ankyrin repeat"/>
    <property type="match status" value="1"/>
</dbReference>
<evidence type="ECO:0000256" key="2">
    <source>
        <dbReference type="ARBA" id="ARBA00023043"/>
    </source>
</evidence>
<evidence type="ECO:0000256" key="3">
    <source>
        <dbReference type="PROSITE-ProRule" id="PRU00023"/>
    </source>
</evidence>
<accession>A0A444RMK7</accession>
<dbReference type="PROSITE" id="PS50088">
    <property type="entry name" value="ANK_REPEAT"/>
    <property type="match status" value="1"/>
</dbReference>
<dbReference type="Pfam" id="PF12796">
    <property type="entry name" value="Ank_2"/>
    <property type="match status" value="1"/>
</dbReference>
<proteinExistence type="predicted"/>
<sequence length="790" mass="88595">MAEIIGVVASSYALGQAFVALRKLKAIPEIQQNLESMIGEAALLTKYAHICESLPQSDDMGQLGPELELARIKLKSVADGLTALCARCYKAEGERSAKAKKLKWLYLQNDIQKMQTEAHSAMGILQGFVGLYAVSAAIRFNLSIDQAGKREQGTTSIVASSVTEGTLAPIRPRRSAPSDRAAGLHVESAVSIMVEYLNSISGADARILPQALQMLLPLQGKDLLKEGRYVYYPDDETRAELLLIETMVKFLTSEHDGFNLLLNVWNNYLRAKPLPSRVATLARHQLSLEPNRSDNARHLLNRVIELSDDDVLSAGTAIHEAARTGVGMREALLGQKRYIDHLDECGQTPLHLAIAHGHIDALDMLLEAKANTNLYNIRGQTPLVLAIRLGLSKMCRANPWVKYYGFSSAMSWLFQQNPYFDEFILEKAKLLVQYDARLISKFLDRDGRWIEEVNFSCAPLLRYLVNKGATFPSLPNGTPYILRDLAYRGTRQACEFFETCDSVPRVNVMKGLTLDGVFNVTVWDRFLLRVDGRMFNSVAWPCDLAFCTSFPKLFVRMRNHVLDEDIKALRGIVQSLESPNPRNAGEQLAQMIHEKEAWGRFDLVSTYRAIMVQVREKMWQAAIESLEEHIEVLMDEMISSPWELESEVWKLPEYSRLLEPDAGNMERDTYNEGMQAAAEEDTNANLENSGEGATDIDSGWDAVSEDDGDLADGYYKETRSRARKMRQYMAPQRRLALYEAKLRRRNWHAAQADPESDGGYSSPGESEERDEEVESVSGKTCDGEASVDSI</sequence>
<feature type="repeat" description="ANK" evidence="3">
    <location>
        <begin position="345"/>
        <end position="377"/>
    </location>
</feature>
<name>A0A444RMK7_VERDA</name>
<dbReference type="AlphaFoldDB" id="A0A444RMK7"/>
<dbReference type="SMART" id="SM00248">
    <property type="entry name" value="ANK"/>
    <property type="match status" value="1"/>
</dbReference>
<organism evidence="5 6">
    <name type="scientific">Verticillium dahliae</name>
    <name type="common">Verticillium wilt</name>
    <dbReference type="NCBI Taxonomy" id="27337"/>
    <lineage>
        <taxon>Eukaryota</taxon>
        <taxon>Fungi</taxon>
        <taxon>Dikarya</taxon>
        <taxon>Ascomycota</taxon>
        <taxon>Pezizomycotina</taxon>
        <taxon>Sordariomycetes</taxon>
        <taxon>Hypocreomycetidae</taxon>
        <taxon>Glomerellales</taxon>
        <taxon>Plectosphaerellaceae</taxon>
        <taxon>Verticillium</taxon>
    </lineage>
</organism>
<reference evidence="5 6" key="1">
    <citation type="submission" date="2018-12" db="EMBL/GenBank/DDBJ databases">
        <title>Genome of Verticillium dahliae isolate Getta Getta.</title>
        <authorList>
            <person name="Gardiner D.M."/>
        </authorList>
    </citation>
    <scope>NUCLEOTIDE SEQUENCE [LARGE SCALE GENOMIC DNA]</scope>
    <source>
        <strain evidence="5 6">Getta Getta</strain>
    </source>
</reference>
<dbReference type="Proteomes" id="UP000288725">
    <property type="component" value="Chromosome 6"/>
</dbReference>
<keyword evidence="2 3" id="KW-0040">ANK repeat</keyword>
<feature type="compositionally biased region" description="Acidic residues" evidence="4">
    <location>
        <begin position="765"/>
        <end position="774"/>
    </location>
</feature>
<dbReference type="Gene3D" id="1.25.40.20">
    <property type="entry name" value="Ankyrin repeat-containing domain"/>
    <property type="match status" value="1"/>
</dbReference>